<evidence type="ECO:0000313" key="13">
    <source>
        <dbReference type="Ensembl" id="ENSAMXP00000041712.1"/>
    </source>
</evidence>
<dbReference type="GO" id="GO:0009897">
    <property type="term" value="C:external side of plasma membrane"/>
    <property type="evidence" value="ECO:0007669"/>
    <property type="project" value="TreeGrafter"/>
</dbReference>
<evidence type="ECO:0000259" key="12">
    <source>
        <dbReference type="PROSITE" id="PS50262"/>
    </source>
</evidence>
<dbReference type="GO" id="GO:0007204">
    <property type="term" value="P:positive regulation of cytosolic calcium ion concentration"/>
    <property type="evidence" value="ECO:0007669"/>
    <property type="project" value="TreeGrafter"/>
</dbReference>
<feature type="domain" description="G-protein coupled receptors family 1 profile" evidence="12">
    <location>
        <begin position="65"/>
        <end position="305"/>
    </location>
</feature>
<dbReference type="Bgee" id="ENSAMXG00000032762">
    <property type="expression patterns" value="Expressed in bone element and 4 other cell types or tissues"/>
</dbReference>
<accession>A0A3B1JH09</accession>
<dbReference type="GO" id="GO:0060326">
    <property type="term" value="P:cell chemotaxis"/>
    <property type="evidence" value="ECO:0007669"/>
    <property type="project" value="TreeGrafter"/>
</dbReference>
<dbReference type="PROSITE" id="PS50262">
    <property type="entry name" value="G_PROTEIN_RECEP_F1_2"/>
    <property type="match status" value="1"/>
</dbReference>
<dbReference type="InterPro" id="IPR017452">
    <property type="entry name" value="GPCR_Rhodpsn_7TM"/>
</dbReference>
<dbReference type="Pfam" id="PF00001">
    <property type="entry name" value="7tm_1"/>
    <property type="match status" value="1"/>
</dbReference>
<dbReference type="GeneTree" id="ENSGT01110000267168"/>
<evidence type="ECO:0000256" key="6">
    <source>
        <dbReference type="ARBA" id="ARBA00023136"/>
    </source>
</evidence>
<organism evidence="13 14">
    <name type="scientific">Astyanax mexicanus</name>
    <name type="common">Blind cave fish</name>
    <name type="synonym">Astyanax fasciatus mexicanus</name>
    <dbReference type="NCBI Taxonomy" id="7994"/>
    <lineage>
        <taxon>Eukaryota</taxon>
        <taxon>Metazoa</taxon>
        <taxon>Chordata</taxon>
        <taxon>Craniata</taxon>
        <taxon>Vertebrata</taxon>
        <taxon>Euteleostomi</taxon>
        <taxon>Actinopterygii</taxon>
        <taxon>Neopterygii</taxon>
        <taxon>Teleostei</taxon>
        <taxon>Ostariophysi</taxon>
        <taxon>Characiformes</taxon>
        <taxon>Characoidei</taxon>
        <taxon>Acestrorhamphidae</taxon>
        <taxon>Acestrorhamphinae</taxon>
        <taxon>Astyanax</taxon>
    </lineage>
</organism>
<evidence type="ECO:0000313" key="14">
    <source>
        <dbReference type="Proteomes" id="UP000018467"/>
    </source>
</evidence>
<feature type="transmembrane region" description="Helical" evidence="11">
    <location>
        <begin position="113"/>
        <end position="140"/>
    </location>
</feature>
<dbReference type="InterPro" id="IPR000355">
    <property type="entry name" value="Chemokine_rcpt"/>
</dbReference>
<feature type="transmembrane region" description="Helical" evidence="11">
    <location>
        <begin position="250"/>
        <end position="268"/>
    </location>
</feature>
<dbReference type="InterPro" id="IPR000276">
    <property type="entry name" value="GPCR_Rhodpsn"/>
</dbReference>
<dbReference type="PANTHER" id="PTHR10489">
    <property type="entry name" value="CELL ADHESION MOLECULE"/>
    <property type="match status" value="1"/>
</dbReference>
<comment type="similarity">
    <text evidence="10">Belongs to the G-protein coupled receptor 1 family.</text>
</comment>
<reference evidence="14" key="2">
    <citation type="journal article" date="2014" name="Nat. Commun.">
        <title>The cavefish genome reveals candidate genes for eye loss.</title>
        <authorList>
            <person name="McGaugh S.E."/>
            <person name="Gross J.B."/>
            <person name="Aken B."/>
            <person name="Blin M."/>
            <person name="Borowsky R."/>
            <person name="Chalopin D."/>
            <person name="Hinaux H."/>
            <person name="Jeffery W.R."/>
            <person name="Keene A."/>
            <person name="Ma L."/>
            <person name="Minx P."/>
            <person name="Murphy D."/>
            <person name="O'Quin K.E."/>
            <person name="Retaux S."/>
            <person name="Rohner N."/>
            <person name="Searle S.M."/>
            <person name="Stahl B.A."/>
            <person name="Tabin C."/>
            <person name="Volff J.N."/>
            <person name="Yoshizawa M."/>
            <person name="Warren W.C."/>
        </authorList>
    </citation>
    <scope>NUCLEOTIDE SEQUENCE [LARGE SCALE GENOMIC DNA]</scope>
    <source>
        <strain evidence="14">female</strain>
    </source>
</reference>
<dbReference type="FunFam" id="1.20.1070.10:FF:000130">
    <property type="entry name" value="Chemokine (C-C motif) receptor 2"/>
    <property type="match status" value="1"/>
</dbReference>
<feature type="transmembrane region" description="Helical" evidence="11">
    <location>
        <begin position="54"/>
        <end position="74"/>
    </location>
</feature>
<evidence type="ECO:0000256" key="1">
    <source>
        <dbReference type="ARBA" id="ARBA00004651"/>
    </source>
</evidence>
<dbReference type="PANTHER" id="PTHR10489:SF922">
    <property type="entry name" value="C-C CHEMOKINE RECEPTOR FAMILY-LIKE-RELATED"/>
    <property type="match status" value="1"/>
</dbReference>
<keyword evidence="5 10" id="KW-0297">G-protein coupled receptor</keyword>
<dbReference type="Gene3D" id="1.20.1070.10">
    <property type="entry name" value="Rhodopsin 7-helix transmembrane proteins"/>
    <property type="match status" value="1"/>
</dbReference>
<dbReference type="SUPFAM" id="SSF81321">
    <property type="entry name" value="Family A G protein-coupled receptor-like"/>
    <property type="match status" value="1"/>
</dbReference>
<evidence type="ECO:0000256" key="9">
    <source>
        <dbReference type="ARBA" id="ARBA00023224"/>
    </source>
</evidence>
<evidence type="ECO:0000256" key="11">
    <source>
        <dbReference type="SAM" id="Phobius"/>
    </source>
</evidence>
<dbReference type="PROSITE" id="PS00237">
    <property type="entry name" value="G_PROTEIN_RECEP_F1_1"/>
    <property type="match status" value="1"/>
</dbReference>
<dbReference type="PRINTS" id="PR00237">
    <property type="entry name" value="GPCRRHODOPSN"/>
</dbReference>
<protein>
    <submittedName>
        <fullName evidence="13">Chemokine (C-C motif) receptor 12b, tandem duplicate 2</fullName>
    </submittedName>
</protein>
<dbReference type="GO" id="GO:0019957">
    <property type="term" value="F:C-C chemokine binding"/>
    <property type="evidence" value="ECO:0007669"/>
    <property type="project" value="TreeGrafter"/>
</dbReference>
<keyword evidence="8 10" id="KW-0675">Receptor</keyword>
<evidence type="ECO:0000256" key="7">
    <source>
        <dbReference type="ARBA" id="ARBA00023157"/>
    </source>
</evidence>
<keyword evidence="6 11" id="KW-0472">Membrane</keyword>
<keyword evidence="9 10" id="KW-0807">Transducer</keyword>
<dbReference type="GO" id="GO:0019722">
    <property type="term" value="P:calcium-mediated signaling"/>
    <property type="evidence" value="ECO:0007669"/>
    <property type="project" value="TreeGrafter"/>
</dbReference>
<feature type="transmembrane region" description="Helical" evidence="11">
    <location>
        <begin position="211"/>
        <end position="230"/>
    </location>
</feature>
<feature type="transmembrane region" description="Helical" evidence="11">
    <location>
        <begin position="86"/>
        <end position="107"/>
    </location>
</feature>
<keyword evidence="2" id="KW-1003">Cell membrane</keyword>
<comment type="subcellular location">
    <subcellularLocation>
        <location evidence="1">Cell membrane</location>
        <topology evidence="1">Multi-pass membrane protein</topology>
    </subcellularLocation>
</comment>
<evidence type="ECO:0000256" key="4">
    <source>
        <dbReference type="ARBA" id="ARBA00022989"/>
    </source>
</evidence>
<keyword evidence="14" id="KW-1185">Reference proteome</keyword>
<dbReference type="PRINTS" id="PR00657">
    <property type="entry name" value="CCCHEMOKINER"/>
</dbReference>
<evidence type="ECO:0000256" key="10">
    <source>
        <dbReference type="RuleBase" id="RU000688"/>
    </source>
</evidence>
<name>A0A3B1JH09_ASTMX</name>
<evidence type="ECO:0000256" key="8">
    <source>
        <dbReference type="ARBA" id="ARBA00023170"/>
    </source>
</evidence>
<evidence type="ECO:0000256" key="2">
    <source>
        <dbReference type="ARBA" id="ARBA00022475"/>
    </source>
</evidence>
<feature type="transmembrane region" description="Helical" evidence="11">
    <location>
        <begin position="161"/>
        <end position="183"/>
    </location>
</feature>
<reference evidence="13" key="3">
    <citation type="submission" date="2025-08" db="UniProtKB">
        <authorList>
            <consortium name="Ensembl"/>
        </authorList>
    </citation>
    <scope>IDENTIFICATION</scope>
</reference>
<reference evidence="13" key="4">
    <citation type="submission" date="2025-09" db="UniProtKB">
        <authorList>
            <consortium name="Ensembl"/>
        </authorList>
    </citation>
    <scope>IDENTIFICATION</scope>
</reference>
<dbReference type="Ensembl" id="ENSAMXT00000049979.1">
    <property type="protein sequence ID" value="ENSAMXP00000041712.1"/>
    <property type="gene ID" value="ENSAMXG00000032762.1"/>
</dbReference>
<evidence type="ECO:0000256" key="3">
    <source>
        <dbReference type="ARBA" id="ARBA00022692"/>
    </source>
</evidence>
<keyword evidence="7" id="KW-1015">Disulfide bond</keyword>
<evidence type="ECO:0000256" key="5">
    <source>
        <dbReference type="ARBA" id="ARBA00023040"/>
    </source>
</evidence>
<reference evidence="14" key="1">
    <citation type="submission" date="2013-03" db="EMBL/GenBank/DDBJ databases">
        <authorList>
            <person name="Jeffery W."/>
            <person name="Warren W."/>
            <person name="Wilson R.K."/>
        </authorList>
    </citation>
    <scope>NUCLEOTIDE SEQUENCE</scope>
    <source>
        <strain evidence="14">female</strain>
    </source>
</reference>
<dbReference type="InterPro" id="IPR050119">
    <property type="entry name" value="CCR1-9-like"/>
</dbReference>
<keyword evidence="3 10" id="KW-0812">Transmembrane</keyword>
<dbReference type="Proteomes" id="UP000018467">
    <property type="component" value="Unassembled WGS sequence"/>
</dbReference>
<feature type="transmembrane region" description="Helical" evidence="11">
    <location>
        <begin position="288"/>
        <end position="308"/>
    </location>
</feature>
<proteinExistence type="inferred from homology"/>
<dbReference type="GO" id="GO:0006955">
    <property type="term" value="P:immune response"/>
    <property type="evidence" value="ECO:0007669"/>
    <property type="project" value="TreeGrafter"/>
</dbReference>
<keyword evidence="4 11" id="KW-1133">Transmembrane helix</keyword>
<dbReference type="GO" id="GO:0016493">
    <property type="term" value="F:C-C chemokine receptor activity"/>
    <property type="evidence" value="ECO:0007669"/>
    <property type="project" value="TreeGrafter"/>
</dbReference>
<sequence>TNTDTDTYVTFEMGDNDSAVSTLPGYEYDSAVTSVSPCEYTDINNFGRMFLPPFYAIIFNISLLGNGLVLFIMYKFESLNTVTNIFLLNLVASNLIFTSSLPFQAVYHHSEWIFGLVACKLVNSIYFLGFYSSVFFLTLMTFDRYLAVVHVVFATKQRRSCYALVLAAVVWMVSVLATLESFFGHVVLEDPVLKRICEDNSNPEHKIMGTYSQFVLFFIFPLVVILYCYIRIGLRVISSRMKGKHRTVKLIFVIVVLFFLCWSPYNVILLMMEQVTDPCDSSLNYSKYVTHNIAHLYFCINPVFYTFLGRKFQNHVRRLLVKEVPCLKTHLTTSGTSRSFS</sequence>
<dbReference type="AlphaFoldDB" id="A0A3B1JH09"/>
<dbReference type="InParanoid" id="A0A3B1JH09"/>